<dbReference type="Proteomes" id="UP000294597">
    <property type="component" value="Unassembled WGS sequence"/>
</dbReference>
<proteinExistence type="predicted"/>
<dbReference type="PANTHER" id="PTHR11365">
    <property type="entry name" value="5-OXOPROLINASE RELATED"/>
    <property type="match status" value="1"/>
</dbReference>
<sequence>MEKFTLEIIQDTLVAAGDEMFKTLERTSMSPIIYESLDYAVGITDVKGELLAQGNGVTAFLAALDSVVKATLDKFNGENTLKEGDIVIANTPYAGGGTHLSDVSIVYPVFYKKELVAFTVNKAHWTELGGTYPGSVSTVSTEIYQEGMHFPFIKIKSENVINEAVIDMIKANVRLPDSTLGDLYAGIAAAEVGARRVISIIEKYGLETFKKAKDDFLDYGERMCIEALKKIPNGVYEGESAIEDNGFGEGPFPIKAKITITDEEFIVDFNGSHPQVKGATNLSFSGLVTGSRSLFKAITTPSMDANGGSFRPMKVICEPGTIVSAEAPSAVSVYYEVLISAIDLLWKILAPVIPDKLPAGHMRSICATFISGIHPDTNKFYIQAEPLAGGWGASATHDGNRGQLSCGSGESYNIPIEIREMRYGIQVEQYAFHNEGGGYGEFQGGNGQYIDYKILSDGAHVTAAFLGEKTKTWGMKGGHDGSYNYFMIIRKDGSKKRYSLGTNIYLEKGDIVRCVTATGGGYGSPTNRPKEKILLDVKNGFITQSEAQEFYKIS</sequence>
<dbReference type="GO" id="GO:0006749">
    <property type="term" value="P:glutathione metabolic process"/>
    <property type="evidence" value="ECO:0007669"/>
    <property type="project" value="TreeGrafter"/>
</dbReference>
<evidence type="ECO:0000313" key="2">
    <source>
        <dbReference type="EMBL" id="TDE05355.1"/>
    </source>
</evidence>
<dbReference type="GO" id="GO:0017168">
    <property type="term" value="F:5-oxoprolinase (ATP-hydrolyzing) activity"/>
    <property type="evidence" value="ECO:0007669"/>
    <property type="project" value="TreeGrafter"/>
</dbReference>
<dbReference type="Pfam" id="PF02538">
    <property type="entry name" value="Hydantoinase_B"/>
    <property type="match status" value="1"/>
</dbReference>
<organism evidence="2 3">
    <name type="scientific">Flavobacterium hiemivividum</name>
    <dbReference type="NCBI Taxonomy" id="2541734"/>
    <lineage>
        <taxon>Bacteria</taxon>
        <taxon>Pseudomonadati</taxon>
        <taxon>Bacteroidota</taxon>
        <taxon>Flavobacteriia</taxon>
        <taxon>Flavobacteriales</taxon>
        <taxon>Flavobacteriaceae</taxon>
        <taxon>Flavobacterium</taxon>
    </lineage>
</organism>
<protein>
    <submittedName>
        <fullName evidence="2">Hydantoinase B/oxoprolinase family protein</fullName>
    </submittedName>
</protein>
<dbReference type="RefSeq" id="WP_132109397.1">
    <property type="nucleotide sequence ID" value="NZ_SMFO01000002.1"/>
</dbReference>
<gene>
    <name evidence="2" type="ORF">E0F98_04370</name>
</gene>
<name>A0A4R5D4R7_9FLAO</name>
<comment type="caution">
    <text evidence="2">The sequence shown here is derived from an EMBL/GenBank/DDBJ whole genome shotgun (WGS) entry which is preliminary data.</text>
</comment>
<evidence type="ECO:0000259" key="1">
    <source>
        <dbReference type="Pfam" id="PF02538"/>
    </source>
</evidence>
<dbReference type="InterPro" id="IPR003692">
    <property type="entry name" value="Hydantoinase_B"/>
</dbReference>
<feature type="domain" description="Hydantoinase B/oxoprolinase" evidence="1">
    <location>
        <begin position="3"/>
        <end position="525"/>
    </location>
</feature>
<dbReference type="GO" id="GO:0005829">
    <property type="term" value="C:cytosol"/>
    <property type="evidence" value="ECO:0007669"/>
    <property type="project" value="TreeGrafter"/>
</dbReference>
<dbReference type="PANTHER" id="PTHR11365:SF23">
    <property type="entry name" value="HYPOTHETICAL 5-OXOPROLINASE (EUROFUNG)-RELATED"/>
    <property type="match status" value="1"/>
</dbReference>
<accession>A0A4R5D4R7</accession>
<dbReference type="InterPro" id="IPR045079">
    <property type="entry name" value="Oxoprolinase-like"/>
</dbReference>
<dbReference type="EMBL" id="SMFO01000002">
    <property type="protein sequence ID" value="TDE05355.1"/>
    <property type="molecule type" value="Genomic_DNA"/>
</dbReference>
<dbReference type="AlphaFoldDB" id="A0A4R5D4R7"/>
<keyword evidence="3" id="KW-1185">Reference proteome</keyword>
<reference evidence="2 3" key="1">
    <citation type="submission" date="2019-03" db="EMBL/GenBank/DDBJ databases">
        <title>Flavobacterium TSA-D2 sp. nov., isolated from arctic soil.</title>
        <authorList>
            <person name="Chaudhary D.K."/>
        </authorList>
    </citation>
    <scope>NUCLEOTIDE SEQUENCE [LARGE SCALE GENOMIC DNA]</scope>
    <source>
        <strain evidence="2 3">TSA-D2</strain>
    </source>
</reference>
<evidence type="ECO:0000313" key="3">
    <source>
        <dbReference type="Proteomes" id="UP000294597"/>
    </source>
</evidence>